<dbReference type="Gramene" id="Aco003165.1.mrna1">
    <property type="protein sequence ID" value="Aco003165.1.mrna1"/>
    <property type="gene ID" value="Aco003165.1.path1"/>
</dbReference>
<reference evidence="18" key="2">
    <citation type="submission" date="2025-04" db="UniProtKB">
        <authorList>
            <consortium name="RefSeq"/>
        </authorList>
    </citation>
    <scope>IDENTIFICATION</scope>
    <source>
        <tissue evidence="18">Leaf</tissue>
    </source>
</reference>
<organism evidence="15 16">
    <name type="scientific">Ananas comosus</name>
    <name type="common">Pineapple</name>
    <name type="synonym">Ananas ananas</name>
    <dbReference type="NCBI Taxonomy" id="4615"/>
    <lineage>
        <taxon>Eukaryota</taxon>
        <taxon>Viridiplantae</taxon>
        <taxon>Streptophyta</taxon>
        <taxon>Embryophyta</taxon>
        <taxon>Tracheophyta</taxon>
        <taxon>Spermatophyta</taxon>
        <taxon>Magnoliopsida</taxon>
        <taxon>Liliopsida</taxon>
        <taxon>Poales</taxon>
        <taxon>Bromeliaceae</taxon>
        <taxon>Bromelioideae</taxon>
        <taxon>Ananas</taxon>
    </lineage>
</organism>
<dbReference type="Pfam" id="PF10250">
    <property type="entry name" value="O-FucT"/>
    <property type="match status" value="1"/>
</dbReference>
<dbReference type="RefSeq" id="XP_020090312.1">
    <property type="nucleotide sequence ID" value="XM_020234723.1"/>
</dbReference>
<evidence type="ECO:0000256" key="3">
    <source>
        <dbReference type="ARBA" id="ARBA00007737"/>
    </source>
</evidence>
<evidence type="ECO:0000313" key="17">
    <source>
        <dbReference type="Proteomes" id="UP000515123"/>
    </source>
</evidence>
<keyword evidence="17" id="KW-1185">Reference proteome</keyword>
<keyword evidence="10" id="KW-0325">Glycoprotein</keyword>
<evidence type="ECO:0000256" key="11">
    <source>
        <dbReference type="ARBA" id="ARBA00023253"/>
    </source>
</evidence>
<evidence type="ECO:0000313" key="16">
    <source>
        <dbReference type="Proteomes" id="UP000092600"/>
    </source>
</evidence>
<dbReference type="GO" id="GO:0006004">
    <property type="term" value="P:fucose metabolic process"/>
    <property type="evidence" value="ECO:0007669"/>
    <property type="project" value="UniProtKB-KW"/>
</dbReference>
<evidence type="ECO:0000256" key="6">
    <source>
        <dbReference type="ARBA" id="ARBA00022692"/>
    </source>
</evidence>
<evidence type="ECO:0000313" key="18">
    <source>
        <dbReference type="RefSeq" id="XP_020090312.1"/>
    </source>
</evidence>
<dbReference type="AlphaFoldDB" id="A0A199W6C6"/>
<comment type="subcellular location">
    <subcellularLocation>
        <location evidence="1">Membrane</location>
        <topology evidence="1">Single-pass type II membrane protein</topology>
    </subcellularLocation>
</comment>
<dbReference type="GO" id="GO:0016757">
    <property type="term" value="F:glycosyltransferase activity"/>
    <property type="evidence" value="ECO:0007669"/>
    <property type="project" value="UniProtKB-KW"/>
</dbReference>
<accession>A0A199W6C6</accession>
<dbReference type="PANTHER" id="PTHR31741:SF66">
    <property type="entry name" value="O-FUCOSYLTRANSFERASE 20"/>
    <property type="match status" value="1"/>
</dbReference>
<comment type="similarity">
    <text evidence="3">Belongs to the glycosyltransferase GT106 family.</text>
</comment>
<feature type="transmembrane region" description="Helical" evidence="14">
    <location>
        <begin position="58"/>
        <end position="75"/>
    </location>
</feature>
<name>A0A199W6C6_ANACO</name>
<reference evidence="15 16" key="1">
    <citation type="journal article" date="2016" name="DNA Res.">
        <title>The draft genome of MD-2 pineapple using hybrid error correction of long reads.</title>
        <authorList>
            <person name="Redwan R.M."/>
            <person name="Saidin A."/>
            <person name="Kumar S.V."/>
        </authorList>
    </citation>
    <scope>NUCLEOTIDE SEQUENCE [LARGE SCALE GENOMIC DNA]</scope>
    <source>
        <strain evidence="16">cv. MD2</strain>
        <tissue evidence="15">Leaf</tissue>
    </source>
</reference>
<keyword evidence="6 14" id="KW-0812">Transmembrane</keyword>
<evidence type="ECO:0000256" key="12">
    <source>
        <dbReference type="ARBA" id="ARBA00023277"/>
    </source>
</evidence>
<gene>
    <name evidence="18" type="primary">LOC109711585</name>
    <name evidence="15" type="ORF">ACMD2_10149</name>
</gene>
<dbReference type="OrthoDB" id="2016498at2759"/>
<dbReference type="Proteomes" id="UP000515123">
    <property type="component" value="Linkage group 6"/>
</dbReference>
<dbReference type="GeneID" id="109711585"/>
<keyword evidence="12" id="KW-0119">Carbohydrate metabolism</keyword>
<evidence type="ECO:0000256" key="13">
    <source>
        <dbReference type="ARBA" id="ARBA00030350"/>
    </source>
</evidence>
<comment type="pathway">
    <text evidence="2">Glycan metabolism.</text>
</comment>
<evidence type="ECO:0000256" key="7">
    <source>
        <dbReference type="ARBA" id="ARBA00022968"/>
    </source>
</evidence>
<dbReference type="InterPro" id="IPR019378">
    <property type="entry name" value="GDP-Fuc_O-FucTrfase"/>
</dbReference>
<evidence type="ECO:0000256" key="4">
    <source>
        <dbReference type="ARBA" id="ARBA00022676"/>
    </source>
</evidence>
<keyword evidence="4" id="KW-0328">Glycosyltransferase</keyword>
<dbReference type="GO" id="GO:0016020">
    <property type="term" value="C:membrane"/>
    <property type="evidence" value="ECO:0007669"/>
    <property type="project" value="UniProtKB-SubCell"/>
</dbReference>
<keyword evidence="11" id="KW-0294">Fucose metabolism</keyword>
<keyword evidence="7" id="KW-0735">Signal-anchor</keyword>
<dbReference type="EMBL" id="LSRQ01000166">
    <property type="protein sequence ID" value="OAY84864.1"/>
    <property type="molecule type" value="Genomic_DNA"/>
</dbReference>
<evidence type="ECO:0000256" key="10">
    <source>
        <dbReference type="ARBA" id="ARBA00023180"/>
    </source>
</evidence>
<protein>
    <recommendedName>
        <fullName evidence="13">O-fucosyltransferase family protein</fullName>
    </recommendedName>
</protein>
<sequence length="539" mass="59590">MAKSKTKHLSYISVPSQIIPALSYSTLQSLVVSPKKLSSSSASSRFRINRIVSSSPRILLLLLALAFLGTLRLGLRLGPVIPFSPIPCAQVGVRSSSSSFPALSRSSSSSSSPAAEGEFWRQPDGMGYRPCLSFSEEYRGEPPEGRRKYLLVVVAGGLNQQRNQIVDAVVIARILGAALVVPILQVNVVWGDESEFSDIFDMEHFKKVLADDVRVVSSLPSTHVMTRPVVEKRTPLHVSPRWIRARYLKKLNKEGVLLLRGLDSRLSKDLPPDLQKLRCKVAFQALKFAAPIAEMGNKLAMRMRSKGPYLALHLRMEKDVWVRTGCLPGLSTESDRIIQEERTLRPELLTGRSNMSYHDRKLAGLCPLNTLEVARLLKALEAPRNTRIYWAGGEPFGGPAALEPLTREFPHFYSKENISLPGELDRFANKSSLMAAIDYIVCEQSDVFMPSHGGNMGHLMQGHRAFAGHKKFITPNKRQMLPYFLDASLPESEFNRVVKALHQGSVGGPEYRTDKVGKDVTAYPVPECMCNGTAAASAL</sequence>
<dbReference type="Proteomes" id="UP000092600">
    <property type="component" value="Unassembled WGS sequence"/>
</dbReference>
<dbReference type="PIRSF" id="PIRSF009360">
    <property type="entry name" value="UCP009360"/>
    <property type="match status" value="1"/>
</dbReference>
<evidence type="ECO:0000256" key="2">
    <source>
        <dbReference type="ARBA" id="ARBA00004881"/>
    </source>
</evidence>
<dbReference type="PANTHER" id="PTHR31741">
    <property type="entry name" value="OS02G0726500 PROTEIN-RELATED"/>
    <property type="match status" value="1"/>
</dbReference>
<evidence type="ECO:0000256" key="1">
    <source>
        <dbReference type="ARBA" id="ARBA00004606"/>
    </source>
</evidence>
<evidence type="ECO:0000256" key="8">
    <source>
        <dbReference type="ARBA" id="ARBA00022989"/>
    </source>
</evidence>
<dbReference type="CDD" id="cd11299">
    <property type="entry name" value="O-FucT_plant"/>
    <property type="match status" value="1"/>
</dbReference>
<dbReference type="STRING" id="4615.A0A199W6C6"/>
<dbReference type="GO" id="GO:0005737">
    <property type="term" value="C:cytoplasm"/>
    <property type="evidence" value="ECO:0007669"/>
    <property type="project" value="TreeGrafter"/>
</dbReference>
<evidence type="ECO:0000256" key="9">
    <source>
        <dbReference type="ARBA" id="ARBA00023136"/>
    </source>
</evidence>
<evidence type="ECO:0000313" key="15">
    <source>
        <dbReference type="EMBL" id="OAY84864.1"/>
    </source>
</evidence>
<keyword evidence="5" id="KW-0808">Transferase</keyword>
<evidence type="ECO:0000256" key="5">
    <source>
        <dbReference type="ARBA" id="ARBA00022679"/>
    </source>
</evidence>
<dbReference type="InterPro" id="IPR024709">
    <property type="entry name" value="FucosylTrfase_pln"/>
</dbReference>
<proteinExistence type="inferred from homology"/>
<keyword evidence="9 14" id="KW-0472">Membrane</keyword>
<keyword evidence="8 14" id="KW-1133">Transmembrane helix</keyword>
<evidence type="ECO:0000256" key="14">
    <source>
        <dbReference type="SAM" id="Phobius"/>
    </source>
</evidence>